<keyword evidence="3" id="KW-1185">Reference proteome</keyword>
<dbReference type="Gene3D" id="3.10.50.40">
    <property type="match status" value="1"/>
</dbReference>
<proteinExistence type="predicted"/>
<dbReference type="OrthoDB" id="1902587at2759"/>
<reference evidence="2 3" key="1">
    <citation type="submission" date="2019-02" db="EMBL/GenBank/DDBJ databases">
        <title>Genome sequencing of the rare red list fungi Bondarzewia mesenterica.</title>
        <authorList>
            <person name="Buettner E."/>
            <person name="Kellner H."/>
        </authorList>
    </citation>
    <scope>NUCLEOTIDE SEQUENCE [LARGE SCALE GENOMIC DNA]</scope>
    <source>
        <strain evidence="2 3">DSM 108281</strain>
    </source>
</reference>
<protein>
    <submittedName>
        <fullName evidence="2">Uncharacterized protein</fullName>
    </submittedName>
</protein>
<evidence type="ECO:0000256" key="1">
    <source>
        <dbReference type="SAM" id="MobiDB-lite"/>
    </source>
</evidence>
<evidence type="ECO:0000313" key="2">
    <source>
        <dbReference type="EMBL" id="THH06952.1"/>
    </source>
</evidence>
<accession>A0A4S4L632</accession>
<organism evidence="2 3">
    <name type="scientific">Bondarzewia mesenterica</name>
    <dbReference type="NCBI Taxonomy" id="1095465"/>
    <lineage>
        <taxon>Eukaryota</taxon>
        <taxon>Fungi</taxon>
        <taxon>Dikarya</taxon>
        <taxon>Basidiomycota</taxon>
        <taxon>Agaricomycotina</taxon>
        <taxon>Agaricomycetes</taxon>
        <taxon>Russulales</taxon>
        <taxon>Bondarzewiaceae</taxon>
        <taxon>Bondarzewia</taxon>
    </lineage>
</organism>
<dbReference type="InterPro" id="IPR046357">
    <property type="entry name" value="PPIase_dom_sf"/>
</dbReference>
<sequence>MTKHLETGQESGFPTKADATRHVDDRSHSTVTTTVPTCRVSTSMQLLVWLSFLAFGLLSVSAAQAPTELKIDTTYLPEDCPAKAQKGDAIKVHYVSPHLQVSRSCGMLDFVDIVAVGHVLQTGTLFSNGNKFDSSVTAVNPSL</sequence>
<feature type="region of interest" description="Disordered" evidence="1">
    <location>
        <begin position="1"/>
        <end position="28"/>
    </location>
</feature>
<name>A0A4S4L632_9AGAM</name>
<dbReference type="GO" id="GO:0003755">
    <property type="term" value="F:peptidyl-prolyl cis-trans isomerase activity"/>
    <property type="evidence" value="ECO:0007669"/>
    <property type="project" value="InterPro"/>
</dbReference>
<dbReference type="AlphaFoldDB" id="A0A4S4L632"/>
<gene>
    <name evidence="2" type="ORF">EW146_g9460</name>
</gene>
<feature type="compositionally biased region" description="Basic and acidic residues" evidence="1">
    <location>
        <begin position="18"/>
        <end position="28"/>
    </location>
</feature>
<comment type="caution">
    <text evidence="2">The sequence shown here is derived from an EMBL/GenBank/DDBJ whole genome shotgun (WGS) entry which is preliminary data.</text>
</comment>
<dbReference type="Proteomes" id="UP000310158">
    <property type="component" value="Unassembled WGS sequence"/>
</dbReference>
<dbReference type="EMBL" id="SGPL01000824">
    <property type="protein sequence ID" value="THH06952.1"/>
    <property type="molecule type" value="Genomic_DNA"/>
</dbReference>
<evidence type="ECO:0000313" key="3">
    <source>
        <dbReference type="Proteomes" id="UP000310158"/>
    </source>
</evidence>